<name>A0ABT3JSR7_9XANT</name>
<comment type="caution">
    <text evidence="2">The sequence shown here is derived from an EMBL/GenBank/DDBJ whole genome shotgun (WGS) entry which is preliminary data.</text>
</comment>
<dbReference type="PANTHER" id="PTHR43300:SF11">
    <property type="entry name" value="ACETYLTRANSFERASE RV3034C-RELATED"/>
    <property type="match status" value="1"/>
</dbReference>
<dbReference type="Proteomes" id="UP001209922">
    <property type="component" value="Unassembled WGS sequence"/>
</dbReference>
<dbReference type="PANTHER" id="PTHR43300">
    <property type="entry name" value="ACETYLTRANSFERASE"/>
    <property type="match status" value="1"/>
</dbReference>
<dbReference type="InterPro" id="IPR001451">
    <property type="entry name" value="Hexapep"/>
</dbReference>
<keyword evidence="3" id="KW-1185">Reference proteome</keyword>
<dbReference type="CDD" id="cd03349">
    <property type="entry name" value="LbH_XAT"/>
    <property type="match status" value="1"/>
</dbReference>
<organism evidence="2 3">
    <name type="scientific">Xanthomonas chitinilytica</name>
    <dbReference type="NCBI Taxonomy" id="2989819"/>
    <lineage>
        <taxon>Bacteria</taxon>
        <taxon>Pseudomonadati</taxon>
        <taxon>Pseudomonadota</taxon>
        <taxon>Gammaproteobacteria</taxon>
        <taxon>Lysobacterales</taxon>
        <taxon>Lysobacteraceae</taxon>
        <taxon>Xanthomonas</taxon>
    </lineage>
</organism>
<evidence type="ECO:0000256" key="1">
    <source>
        <dbReference type="ARBA" id="ARBA00007274"/>
    </source>
</evidence>
<accession>A0ABT3JSR7</accession>
<dbReference type="InterPro" id="IPR011004">
    <property type="entry name" value="Trimer_LpxA-like_sf"/>
</dbReference>
<evidence type="ECO:0000313" key="3">
    <source>
        <dbReference type="Proteomes" id="UP001209922"/>
    </source>
</evidence>
<evidence type="ECO:0000313" key="2">
    <source>
        <dbReference type="EMBL" id="MCW4471539.1"/>
    </source>
</evidence>
<proteinExistence type="inferred from homology"/>
<comment type="similarity">
    <text evidence="1">Belongs to the transferase hexapeptide repeat family.</text>
</comment>
<dbReference type="RefSeq" id="WP_265126488.1">
    <property type="nucleotide sequence ID" value="NZ_JAPCHY010000002.1"/>
</dbReference>
<dbReference type="Pfam" id="PF00132">
    <property type="entry name" value="Hexapep"/>
    <property type="match status" value="1"/>
</dbReference>
<dbReference type="EMBL" id="JAPCHY010000002">
    <property type="protein sequence ID" value="MCW4471539.1"/>
    <property type="molecule type" value="Genomic_DNA"/>
</dbReference>
<gene>
    <name evidence="2" type="ORF">OK345_03345</name>
</gene>
<dbReference type="InterPro" id="IPR050179">
    <property type="entry name" value="Trans_hexapeptide_repeat"/>
</dbReference>
<sequence>MKISRAASIGKDVEIRFEDPAVISSNLRVRCGFDIGAYSYFRNGTVRRLASVGRYTSIGPNVMIGETEHPTDWLSTSNFQYSKRWRTKYFGLPADLHAPGTAIEETPDSPRFSQPAPVVIGNDVWIGANVVIRAGVNIGDGAICAAGAVISRDVPAYSIVGGVPGKLIRMRFDEALVEKLRRIMWWRFDAPDLAGLPFDNVPAALAMLQDRIDKGLAPRPVAFKVYRAGSRSSDVSE</sequence>
<dbReference type="Gene3D" id="2.160.10.10">
    <property type="entry name" value="Hexapeptide repeat proteins"/>
    <property type="match status" value="1"/>
</dbReference>
<dbReference type="SUPFAM" id="SSF51161">
    <property type="entry name" value="Trimeric LpxA-like enzymes"/>
    <property type="match status" value="1"/>
</dbReference>
<reference evidence="2 3" key="1">
    <citation type="submission" date="2022-10" db="EMBL/GenBank/DDBJ databases">
        <title>Xanthomonas sp. H13-6.</title>
        <authorList>
            <person name="Liu X."/>
            <person name="Deng Z."/>
            <person name="Jiang Y."/>
            <person name="Yu T."/>
            <person name="Ai J."/>
        </authorList>
    </citation>
    <scope>NUCLEOTIDE SEQUENCE [LARGE SCALE GENOMIC DNA]</scope>
    <source>
        <strain evidence="2 3">H13-6</strain>
    </source>
</reference>
<protein>
    <submittedName>
        <fullName evidence="2">CatB-related O-acetyltransferase</fullName>
    </submittedName>
</protein>